<evidence type="ECO:0000256" key="1">
    <source>
        <dbReference type="ARBA" id="ARBA00004496"/>
    </source>
</evidence>
<evidence type="ECO:0000256" key="5">
    <source>
        <dbReference type="ARBA" id="ARBA00022763"/>
    </source>
</evidence>
<evidence type="ECO:0000256" key="13">
    <source>
        <dbReference type="HAMAP-Rule" id="MF_00204"/>
    </source>
</evidence>
<dbReference type="GO" id="GO:0006289">
    <property type="term" value="P:nucleotide-excision repair"/>
    <property type="evidence" value="ECO:0007669"/>
    <property type="project" value="UniProtKB-UniRule"/>
</dbReference>
<dbReference type="RefSeq" id="WP_132311128.1">
    <property type="nucleotide sequence ID" value="NZ_SMAR01000013.1"/>
</dbReference>
<feature type="compositionally biased region" description="Basic and acidic residues" evidence="16">
    <location>
        <begin position="66"/>
        <end position="77"/>
    </location>
</feature>
<dbReference type="Gene3D" id="3.40.50.300">
    <property type="entry name" value="P-loop containing nucleotide triphosphate hydrolases"/>
    <property type="match status" value="3"/>
</dbReference>
<keyword evidence="21" id="KW-1185">Reference proteome</keyword>
<dbReference type="PANTHER" id="PTHR24029">
    <property type="entry name" value="UVRABC SYSTEM PROTEIN B"/>
    <property type="match status" value="1"/>
</dbReference>
<organism evidence="20 21">
    <name type="scientific">Martelella mediterranea</name>
    <dbReference type="NCBI Taxonomy" id="293089"/>
    <lineage>
        <taxon>Bacteria</taxon>
        <taxon>Pseudomonadati</taxon>
        <taxon>Pseudomonadota</taxon>
        <taxon>Alphaproteobacteria</taxon>
        <taxon>Hyphomicrobiales</taxon>
        <taxon>Aurantimonadaceae</taxon>
        <taxon>Martelella</taxon>
    </lineage>
</organism>
<evidence type="ECO:0000256" key="15">
    <source>
        <dbReference type="SAM" id="Coils"/>
    </source>
</evidence>
<comment type="function">
    <text evidence="13">The UvrABC repair system catalyzes the recognition and processing of DNA lesions. A damage recognition complex composed of 2 UvrA and 2 UvrB subunits scans DNA for abnormalities. Upon binding of the UvrA(2)B(2) complex to a putative damaged site, the DNA wraps around one UvrB monomer. DNA wrap is dependent on ATP binding by UvrB and probably causes local melting of the DNA helix, facilitating insertion of UvrB beta-hairpin between the DNA strands. Then UvrB probes one DNA strand for the presence of a lesion. If a lesion is found the UvrA subunits dissociate and the UvrB-DNA preincision complex is formed. This complex is subsequently bound by UvrC and the second UvrB is released. If no lesion is found, the DNA wraps around the other UvrB subunit that will check the other stand for damage.</text>
</comment>
<evidence type="ECO:0000256" key="6">
    <source>
        <dbReference type="ARBA" id="ARBA00022769"/>
    </source>
</evidence>
<comment type="subcellular location">
    <subcellularLocation>
        <location evidence="1 13 14">Cytoplasm</location>
    </subcellularLocation>
</comment>
<keyword evidence="3 13" id="KW-0963">Cytoplasm</keyword>
<evidence type="ECO:0000256" key="9">
    <source>
        <dbReference type="ARBA" id="ARBA00023204"/>
    </source>
</evidence>
<feature type="binding site" evidence="13">
    <location>
        <begin position="204"/>
        <end position="211"/>
    </location>
    <ligand>
        <name>ATP</name>
        <dbReference type="ChEBI" id="CHEBI:30616"/>
    </ligand>
</feature>
<dbReference type="InterPro" id="IPR014001">
    <property type="entry name" value="Helicase_ATP-bd"/>
</dbReference>
<accession>A0A4R3NS70</accession>
<dbReference type="SUPFAM" id="SSF52540">
    <property type="entry name" value="P-loop containing nucleoside triphosphate hydrolases"/>
    <property type="match status" value="2"/>
</dbReference>
<dbReference type="EMBL" id="SMAR01000013">
    <property type="protein sequence ID" value="TCT39260.1"/>
    <property type="molecule type" value="Genomic_DNA"/>
</dbReference>
<keyword evidence="10 13" id="KW-0742">SOS response</keyword>
<evidence type="ECO:0000259" key="17">
    <source>
        <dbReference type="PROSITE" id="PS50151"/>
    </source>
</evidence>
<evidence type="ECO:0000313" key="20">
    <source>
        <dbReference type="EMBL" id="TCT39260.1"/>
    </source>
</evidence>
<dbReference type="PANTHER" id="PTHR24029:SF0">
    <property type="entry name" value="UVRABC SYSTEM PROTEIN B"/>
    <property type="match status" value="1"/>
</dbReference>
<dbReference type="GO" id="GO:0003677">
    <property type="term" value="F:DNA binding"/>
    <property type="evidence" value="ECO:0007669"/>
    <property type="project" value="UniProtKB-UniRule"/>
</dbReference>
<feature type="coiled-coil region" evidence="15">
    <location>
        <begin position="791"/>
        <end position="818"/>
    </location>
</feature>
<feature type="coiled-coil region" evidence="15">
    <location>
        <begin position="422"/>
        <end position="456"/>
    </location>
</feature>
<dbReference type="HAMAP" id="MF_00204">
    <property type="entry name" value="UvrB"/>
    <property type="match status" value="1"/>
</dbReference>
<dbReference type="Proteomes" id="UP000295097">
    <property type="component" value="Unassembled WGS sequence"/>
</dbReference>
<feature type="compositionally biased region" description="Basic and acidic residues" evidence="16">
    <location>
        <begin position="1"/>
        <end position="14"/>
    </location>
</feature>
<dbReference type="PROSITE" id="PS50151">
    <property type="entry name" value="UVR"/>
    <property type="match status" value="1"/>
</dbReference>
<evidence type="ECO:0000256" key="11">
    <source>
        <dbReference type="ARBA" id="ARBA00026033"/>
    </source>
</evidence>
<keyword evidence="8 13" id="KW-0267">Excision nuclease</keyword>
<dbReference type="SMART" id="SM00487">
    <property type="entry name" value="DEXDc"/>
    <property type="match status" value="1"/>
</dbReference>
<dbReference type="Pfam" id="PF02151">
    <property type="entry name" value="UVR"/>
    <property type="match status" value="1"/>
</dbReference>
<feature type="domain" description="UVR" evidence="17">
    <location>
        <begin position="795"/>
        <end position="830"/>
    </location>
</feature>
<evidence type="ECO:0000256" key="12">
    <source>
        <dbReference type="ARBA" id="ARBA00029504"/>
    </source>
</evidence>
<dbReference type="Pfam" id="PF12344">
    <property type="entry name" value="UvrB"/>
    <property type="match status" value="1"/>
</dbReference>
<dbReference type="GO" id="GO:0009381">
    <property type="term" value="F:excinuclease ABC activity"/>
    <property type="evidence" value="ECO:0007669"/>
    <property type="project" value="UniProtKB-UniRule"/>
</dbReference>
<feature type="domain" description="Helicase ATP-binding" evidence="18">
    <location>
        <begin position="191"/>
        <end position="344"/>
    </location>
</feature>
<gene>
    <name evidence="13" type="primary">uvrB</name>
    <name evidence="20" type="ORF">EDC90_10131</name>
</gene>
<feature type="region of interest" description="Disordered" evidence="16">
    <location>
        <begin position="835"/>
        <end position="936"/>
    </location>
</feature>
<comment type="similarity">
    <text evidence="2 13 14">Belongs to the UvrB family.</text>
</comment>
<evidence type="ECO:0000256" key="14">
    <source>
        <dbReference type="RuleBase" id="RU003587"/>
    </source>
</evidence>
<dbReference type="InterPro" id="IPR027417">
    <property type="entry name" value="P-loop_NTPase"/>
</dbReference>
<dbReference type="Gene3D" id="4.10.860.10">
    <property type="entry name" value="UVR domain"/>
    <property type="match status" value="1"/>
</dbReference>
<protein>
    <recommendedName>
        <fullName evidence="12 13">UvrABC system protein B</fullName>
        <shortName evidence="13">Protein UvrB</shortName>
    </recommendedName>
    <alternativeName>
        <fullName evidence="13">Excinuclease ABC subunit B</fullName>
    </alternativeName>
</protein>
<evidence type="ECO:0000256" key="16">
    <source>
        <dbReference type="SAM" id="MobiDB-lite"/>
    </source>
</evidence>
<dbReference type="NCBIfam" id="NF003673">
    <property type="entry name" value="PRK05298.1"/>
    <property type="match status" value="1"/>
</dbReference>
<dbReference type="InterPro" id="IPR041471">
    <property type="entry name" value="UvrB_inter"/>
</dbReference>
<dbReference type="GO" id="GO:0005524">
    <property type="term" value="F:ATP binding"/>
    <property type="evidence" value="ECO:0007669"/>
    <property type="project" value="UniProtKB-UniRule"/>
</dbReference>
<evidence type="ECO:0000259" key="19">
    <source>
        <dbReference type="PROSITE" id="PS51194"/>
    </source>
</evidence>
<comment type="subunit">
    <text evidence="11 13 14">Forms a heterotetramer with UvrA during the search for lesions. Interacts with UvrC in an incision complex.</text>
</comment>
<dbReference type="GO" id="GO:0009380">
    <property type="term" value="C:excinuclease repair complex"/>
    <property type="evidence" value="ECO:0007669"/>
    <property type="project" value="InterPro"/>
</dbReference>
<dbReference type="CDD" id="cd17916">
    <property type="entry name" value="DEXHc_UvrB"/>
    <property type="match status" value="1"/>
</dbReference>
<dbReference type="AlphaFoldDB" id="A0A4R3NS70"/>
<dbReference type="CDD" id="cd18790">
    <property type="entry name" value="SF2_C_UvrB"/>
    <property type="match status" value="1"/>
</dbReference>
<dbReference type="SMART" id="SM00490">
    <property type="entry name" value="HELICc"/>
    <property type="match status" value="1"/>
</dbReference>
<feature type="region of interest" description="Disordered" evidence="16">
    <location>
        <begin position="1"/>
        <end position="104"/>
    </location>
</feature>
<dbReference type="InterPro" id="IPR036876">
    <property type="entry name" value="UVR_dom_sf"/>
</dbReference>
<dbReference type="PROSITE" id="PS51192">
    <property type="entry name" value="HELICASE_ATP_BIND_1"/>
    <property type="match status" value="1"/>
</dbReference>
<feature type="domain" description="Helicase C-terminal" evidence="19">
    <location>
        <begin position="596"/>
        <end position="762"/>
    </location>
</feature>
<feature type="short sequence motif" description="Beta-hairpin" evidence="13">
    <location>
        <begin position="257"/>
        <end position="280"/>
    </location>
</feature>
<dbReference type="GO" id="GO:0005737">
    <property type="term" value="C:cytoplasm"/>
    <property type="evidence" value="ECO:0007669"/>
    <property type="project" value="UniProtKB-SubCell"/>
</dbReference>
<evidence type="ECO:0000256" key="3">
    <source>
        <dbReference type="ARBA" id="ARBA00022490"/>
    </source>
</evidence>
<sequence>MARSSKKSDKKPGFEEAPQAPFQGEPVGDSMSDWLESLEREAEAETVESQRSLASKAGKHRKKASERKDAEERDTAKTGKSKATAARTSRGVSIGASSDPKTRAAAGLNPVAGVDVSLEEAKTLAPGGVTATVDALSKLIESGNPLFKDGKIWTPHRPERPEKSEGGVPIKMVTEYEPSGDQPTAIKDLVEGLNTGERSQVLLGVTGSGKTFTMAKVIEETQRPAVILAPNKTLAAQLYSEFKNFFPDNAVEYFVSYYDYYQPEAYVPRSDTYIEKESSINEQIDRMRHAATRAILERDDCIIIASVSCIYGIGSVETYTAMTFQMAVGDVLDQRQLLADLVAQQYKRRDMDFQRGSFRVRGDTIEIFPAHLEDAAWRISMFGDEIDSITEFDPLTGHKTGDLKSVKIYANSHYVTPRPTLNGAIKAIKEELKQRLQELENAGRLLEAQRLEQRTRFDIEMMEATGACPGIENYSRYLTGRKPGEPPPTLFEYIPDDALIFIDESHVTIPQIGGMYRGDFRRKATLAEYGFRLPSCMDNRPLRFEEWDAMRPDTIAVSATPGGWEMDQSGGVFAEQVIRPTGLIDPPVEVRPAKTQVDDVLSEIREVTAKGYRTLVTVLTKRMAEDLTEYLHEQGIRVRYMHSDVDTLERIEIIRDLRLGAFDVLVGINLLREGLDIPECGFVAILDADKEGFLRSETSLIQTIGRAARNVDGQVVLYADQITGSMQRAMDETSRRREKQVAYNEEHGITPASVKAKISDILDSVYEKDHVRADIGTKGGKGFAEDGHLVGNNLQTHLEALEKQMRDAAADLDFETAARLRDEIKRLKAAELAGMDDKLERQESKDAENATKSDDSGQASYFAKPSLDDMGPGTDMARPMFRKNTLDEMTVGRTEKPLGNDAKPIKRGKIGAGSYEDPSETKKRGRRNSKSGKPGS</sequence>
<evidence type="ECO:0000256" key="4">
    <source>
        <dbReference type="ARBA" id="ARBA00022741"/>
    </source>
</evidence>
<keyword evidence="6 13" id="KW-0228">DNA excision</keyword>
<dbReference type="SUPFAM" id="SSF46600">
    <property type="entry name" value="C-terminal UvrC-binding domain of UvrB"/>
    <property type="match status" value="1"/>
</dbReference>
<evidence type="ECO:0000313" key="21">
    <source>
        <dbReference type="Proteomes" id="UP000295097"/>
    </source>
</evidence>
<dbReference type="Pfam" id="PF04851">
    <property type="entry name" value="ResIII"/>
    <property type="match status" value="1"/>
</dbReference>
<keyword evidence="4 13" id="KW-0547">Nucleotide-binding</keyword>
<dbReference type="InterPro" id="IPR001943">
    <property type="entry name" value="UVR_dom"/>
</dbReference>
<dbReference type="GO" id="GO:0009432">
    <property type="term" value="P:SOS response"/>
    <property type="evidence" value="ECO:0007669"/>
    <property type="project" value="UniProtKB-UniRule"/>
</dbReference>
<comment type="caution">
    <text evidence="20">The sequence shown here is derived from an EMBL/GenBank/DDBJ whole genome shotgun (WGS) entry which is preliminary data.</text>
</comment>
<name>A0A4R3NS70_9HYPH</name>
<proteinExistence type="inferred from homology"/>
<reference evidence="20 21" key="1">
    <citation type="submission" date="2019-03" db="EMBL/GenBank/DDBJ databases">
        <title>Freshwater and sediment microbial communities from various areas in North America, analyzing microbe dynamics in response to fracking.</title>
        <authorList>
            <person name="Lamendella R."/>
        </authorList>
    </citation>
    <scope>NUCLEOTIDE SEQUENCE [LARGE SCALE GENOMIC DNA]</scope>
    <source>
        <strain evidence="20 21">175.2</strain>
    </source>
</reference>
<dbReference type="InterPro" id="IPR001650">
    <property type="entry name" value="Helicase_C-like"/>
</dbReference>
<evidence type="ECO:0000256" key="2">
    <source>
        <dbReference type="ARBA" id="ARBA00008533"/>
    </source>
</evidence>
<dbReference type="PROSITE" id="PS51194">
    <property type="entry name" value="HELICASE_CTER"/>
    <property type="match status" value="1"/>
</dbReference>
<evidence type="ECO:0000256" key="10">
    <source>
        <dbReference type="ARBA" id="ARBA00023236"/>
    </source>
</evidence>
<keyword evidence="7 13" id="KW-0067">ATP-binding</keyword>
<keyword evidence="9 13" id="KW-0234">DNA repair</keyword>
<dbReference type="GO" id="GO:0016887">
    <property type="term" value="F:ATP hydrolysis activity"/>
    <property type="evidence" value="ECO:0007669"/>
    <property type="project" value="InterPro"/>
</dbReference>
<feature type="compositionally biased region" description="Basic and acidic residues" evidence="16">
    <location>
        <begin position="835"/>
        <end position="855"/>
    </location>
</feature>
<dbReference type="InterPro" id="IPR004807">
    <property type="entry name" value="UvrB"/>
</dbReference>
<comment type="domain">
    <text evidence="13">The beta-hairpin motif is involved in DNA binding.</text>
</comment>
<dbReference type="NCBIfam" id="TIGR00631">
    <property type="entry name" value="uvrb"/>
    <property type="match status" value="1"/>
</dbReference>
<dbReference type="InterPro" id="IPR024759">
    <property type="entry name" value="UvrB_YAD/RRR_dom"/>
</dbReference>
<evidence type="ECO:0000256" key="7">
    <source>
        <dbReference type="ARBA" id="ARBA00022840"/>
    </source>
</evidence>
<dbReference type="InterPro" id="IPR006935">
    <property type="entry name" value="Helicase/UvrB_N"/>
</dbReference>
<evidence type="ECO:0000256" key="8">
    <source>
        <dbReference type="ARBA" id="ARBA00022881"/>
    </source>
</evidence>
<keyword evidence="15" id="KW-0175">Coiled coil</keyword>
<dbReference type="Pfam" id="PF17757">
    <property type="entry name" value="UvrB_inter"/>
    <property type="match status" value="1"/>
</dbReference>
<keyword evidence="5 13" id="KW-0227">DNA damage</keyword>
<evidence type="ECO:0000259" key="18">
    <source>
        <dbReference type="PROSITE" id="PS51192"/>
    </source>
</evidence>
<dbReference type="OrthoDB" id="9806651at2"/>
<dbReference type="Pfam" id="PF00271">
    <property type="entry name" value="Helicase_C"/>
    <property type="match status" value="1"/>
</dbReference>